<organism evidence="10 11">
    <name type="scientific">Colletotrichum noveboracense</name>
    <dbReference type="NCBI Taxonomy" id="2664923"/>
    <lineage>
        <taxon>Eukaryota</taxon>
        <taxon>Fungi</taxon>
        <taxon>Dikarya</taxon>
        <taxon>Ascomycota</taxon>
        <taxon>Pezizomycotina</taxon>
        <taxon>Sordariomycetes</taxon>
        <taxon>Hypocreomycetidae</taxon>
        <taxon>Glomerellales</taxon>
        <taxon>Glomerellaceae</taxon>
        <taxon>Colletotrichum</taxon>
        <taxon>Colletotrichum gloeosporioides species complex</taxon>
    </lineage>
</organism>
<feature type="domain" description="Major facilitator superfamily (MFS) profile" evidence="9">
    <location>
        <begin position="15"/>
        <end position="470"/>
    </location>
</feature>
<keyword evidence="3" id="KW-0813">Transport</keyword>
<reference evidence="10" key="1">
    <citation type="submission" date="2022-08" db="EMBL/GenBank/DDBJ databases">
        <authorList>
            <person name="Giroux E."/>
            <person name="Giroux E."/>
        </authorList>
    </citation>
    <scope>NUCLEOTIDE SEQUENCE</scope>
    <source>
        <strain evidence="10">H1091258</strain>
    </source>
</reference>
<dbReference type="PANTHER" id="PTHR48022">
    <property type="entry name" value="PLASTIDIC GLUCOSE TRANSPORTER 4"/>
    <property type="match status" value="1"/>
</dbReference>
<dbReference type="PROSITE" id="PS00216">
    <property type="entry name" value="SUGAR_TRANSPORT_1"/>
    <property type="match status" value="1"/>
</dbReference>
<dbReference type="PANTHER" id="PTHR48022:SF2">
    <property type="entry name" value="PLASTIDIC GLUCOSE TRANSPORTER 4"/>
    <property type="match status" value="1"/>
</dbReference>
<feature type="transmembrane region" description="Helical" evidence="8">
    <location>
        <begin position="447"/>
        <end position="466"/>
    </location>
</feature>
<dbReference type="GO" id="GO:0016020">
    <property type="term" value="C:membrane"/>
    <property type="evidence" value="ECO:0007669"/>
    <property type="project" value="UniProtKB-SubCell"/>
</dbReference>
<keyword evidence="5 8" id="KW-1133">Transmembrane helix</keyword>
<comment type="subcellular location">
    <subcellularLocation>
        <location evidence="1">Membrane</location>
        <topology evidence="1">Multi-pass membrane protein</topology>
    </subcellularLocation>
</comment>
<feature type="transmembrane region" description="Helical" evidence="8">
    <location>
        <begin position="280"/>
        <end position="306"/>
    </location>
</feature>
<dbReference type="GO" id="GO:0005351">
    <property type="term" value="F:carbohydrate:proton symporter activity"/>
    <property type="evidence" value="ECO:0007669"/>
    <property type="project" value="TreeGrafter"/>
</dbReference>
<dbReference type="InterPro" id="IPR050360">
    <property type="entry name" value="MFS_Sugar_Transporters"/>
</dbReference>
<dbReference type="FunFam" id="1.20.1250.20:FF:000134">
    <property type="entry name" value="MFS sugar transporter protein"/>
    <property type="match status" value="1"/>
</dbReference>
<dbReference type="InterPro" id="IPR005829">
    <property type="entry name" value="Sugar_transporter_CS"/>
</dbReference>
<dbReference type="InterPro" id="IPR036259">
    <property type="entry name" value="MFS_trans_sf"/>
</dbReference>
<evidence type="ECO:0000256" key="5">
    <source>
        <dbReference type="ARBA" id="ARBA00022989"/>
    </source>
</evidence>
<comment type="similarity">
    <text evidence="2">Belongs to the major facilitator superfamily. Sugar transporter (TC 2.A.1.1) family.</text>
</comment>
<feature type="transmembrane region" description="Helical" evidence="8">
    <location>
        <begin position="318"/>
        <end position="339"/>
    </location>
</feature>
<feature type="transmembrane region" description="Helical" evidence="8">
    <location>
        <begin position="12"/>
        <end position="33"/>
    </location>
</feature>
<evidence type="ECO:0000256" key="6">
    <source>
        <dbReference type="ARBA" id="ARBA00023136"/>
    </source>
</evidence>
<accession>A0A9W4RMF7</accession>
<feature type="transmembrane region" description="Helical" evidence="8">
    <location>
        <begin position="348"/>
        <end position="366"/>
    </location>
</feature>
<dbReference type="PRINTS" id="PR00171">
    <property type="entry name" value="SUGRTRNSPORT"/>
</dbReference>
<name>A0A9W4RMF7_9PEZI</name>
<evidence type="ECO:0000256" key="8">
    <source>
        <dbReference type="SAM" id="Phobius"/>
    </source>
</evidence>
<feature type="transmembrane region" description="Helical" evidence="8">
    <location>
        <begin position="378"/>
        <end position="403"/>
    </location>
</feature>
<dbReference type="AlphaFoldDB" id="A0A9W4RMF7"/>
<feature type="transmembrane region" description="Helical" evidence="8">
    <location>
        <begin position="415"/>
        <end position="435"/>
    </location>
</feature>
<evidence type="ECO:0000256" key="7">
    <source>
        <dbReference type="SAM" id="MobiDB-lite"/>
    </source>
</evidence>
<feature type="transmembrane region" description="Helical" evidence="8">
    <location>
        <begin position="107"/>
        <end position="128"/>
    </location>
</feature>
<evidence type="ECO:0000259" key="9">
    <source>
        <dbReference type="PROSITE" id="PS50850"/>
    </source>
</evidence>
<evidence type="ECO:0000256" key="2">
    <source>
        <dbReference type="ARBA" id="ARBA00010992"/>
    </source>
</evidence>
<dbReference type="Pfam" id="PF00083">
    <property type="entry name" value="Sugar_tr"/>
    <property type="match status" value="1"/>
</dbReference>
<keyword evidence="4 8" id="KW-0812">Transmembrane</keyword>
<evidence type="ECO:0000313" key="10">
    <source>
        <dbReference type="EMBL" id="CAI0645278.1"/>
    </source>
</evidence>
<dbReference type="InterPro" id="IPR005828">
    <property type="entry name" value="MFS_sugar_transport-like"/>
</dbReference>
<dbReference type="InterPro" id="IPR020846">
    <property type="entry name" value="MFS_dom"/>
</dbReference>
<dbReference type="Proteomes" id="UP001152533">
    <property type="component" value="Unassembled WGS sequence"/>
</dbReference>
<evidence type="ECO:0000256" key="3">
    <source>
        <dbReference type="ARBA" id="ARBA00022448"/>
    </source>
</evidence>
<dbReference type="SUPFAM" id="SSF103473">
    <property type="entry name" value="MFS general substrate transporter"/>
    <property type="match status" value="1"/>
</dbReference>
<proteinExistence type="inferred from homology"/>
<protein>
    <recommendedName>
        <fullName evidence="9">Major facilitator superfamily (MFS) profile domain-containing protein</fullName>
    </recommendedName>
</protein>
<feature type="transmembrane region" description="Helical" evidence="8">
    <location>
        <begin position="82"/>
        <end position="101"/>
    </location>
</feature>
<dbReference type="EMBL" id="CAMGZC010000229">
    <property type="protein sequence ID" value="CAI0645278.1"/>
    <property type="molecule type" value="Genomic_DNA"/>
</dbReference>
<dbReference type="InterPro" id="IPR003663">
    <property type="entry name" value="Sugar/inositol_transpt"/>
</dbReference>
<feature type="transmembrane region" description="Helical" evidence="8">
    <location>
        <begin position="170"/>
        <end position="193"/>
    </location>
</feature>
<feature type="region of interest" description="Disordered" evidence="7">
    <location>
        <begin position="500"/>
        <end position="523"/>
    </location>
</feature>
<evidence type="ECO:0000313" key="11">
    <source>
        <dbReference type="Proteomes" id="UP001152533"/>
    </source>
</evidence>
<gene>
    <name evidence="10" type="ORF">CGXH109_LOCUS43748</name>
</gene>
<keyword evidence="11" id="KW-1185">Reference proteome</keyword>
<dbReference type="Gene3D" id="1.20.1250.20">
    <property type="entry name" value="MFS general substrate transporter like domains"/>
    <property type="match status" value="1"/>
</dbReference>
<sequence length="523" mass="56752">MAVLSLGPVFSHILIVLVAMLNICILSYDAGMINNLNAVKPYNDYFNLNSDLIGLNVAIISAGSVLGAPVVGPAVDRWGRKMGLAAGSICIIVGVILQASASAVPQLIVGRFIIGFASLVNGSIAPMWVMELASPNHRTICSSTVLVSVPFTSFLVACIVLAIFDKDSNWVWRGIMLGEAVPSIISLCLLPFVDESPRWLFSKGRAEEATEILARLHADGDVHNVEVLTEAQEIVASLNQEKDGQGAWRELITPGEPIASTILYVLANLMFSVASNMKRFTIAVLTNIFYQILGGNMILYFSSYIISSLGVSSRRSIITINITLLLWKAFCSILGVFLIDRVGARKPLLAGTSATVILFGLLSGLSHLTEIHPDTNSYAIGSIVVVALFLLAVSTSWMILAYTYPPEILRYSQRAKGVVVAQAIGYAFSFLNLYTAPLAIERISWRYYAINGGWNLGILAVVYCLFVETKGRTLEEIDEVFDGVVYSNDVIIDAQGSKGTLEQDGEDNKSLTKRKLRKVDSAN</sequence>
<feature type="transmembrane region" description="Helical" evidence="8">
    <location>
        <begin position="53"/>
        <end position="75"/>
    </location>
</feature>
<comment type="caution">
    <text evidence="10">The sequence shown here is derived from an EMBL/GenBank/DDBJ whole genome shotgun (WGS) entry which is preliminary data.</text>
</comment>
<evidence type="ECO:0000256" key="4">
    <source>
        <dbReference type="ARBA" id="ARBA00022692"/>
    </source>
</evidence>
<evidence type="ECO:0000256" key="1">
    <source>
        <dbReference type="ARBA" id="ARBA00004141"/>
    </source>
</evidence>
<dbReference type="PROSITE" id="PS50850">
    <property type="entry name" value="MFS"/>
    <property type="match status" value="1"/>
</dbReference>
<keyword evidence="6 8" id="KW-0472">Membrane</keyword>
<feature type="transmembrane region" description="Helical" evidence="8">
    <location>
        <begin position="140"/>
        <end position="164"/>
    </location>
</feature>